<dbReference type="EMBL" id="ADLO01000024">
    <property type="protein sequence ID" value="KGF56906.1"/>
    <property type="molecule type" value="Genomic_DNA"/>
</dbReference>
<comment type="caution">
    <text evidence="9">The sequence shown here is derived from an EMBL/GenBank/DDBJ whole genome shotgun (WGS) entry which is preliminary data.</text>
</comment>
<feature type="transmembrane region" description="Helical" evidence="8">
    <location>
        <begin position="282"/>
        <end position="301"/>
    </location>
</feature>
<dbReference type="Pfam" id="PF03547">
    <property type="entry name" value="Mem_trans"/>
    <property type="match status" value="1"/>
</dbReference>
<feature type="transmembrane region" description="Helical" evidence="8">
    <location>
        <begin position="222"/>
        <end position="243"/>
    </location>
</feature>
<evidence type="ECO:0000256" key="7">
    <source>
        <dbReference type="ARBA" id="ARBA00023136"/>
    </source>
</evidence>
<comment type="similarity">
    <text evidence="2">Belongs to the auxin efflux carrier (TC 2.A.69) family.</text>
</comment>
<reference evidence="9 10" key="1">
    <citation type="submission" date="2011-08" db="EMBL/GenBank/DDBJ databases">
        <title>The Genome Sequence of Clostridium orbiscindens 1_3_50AFAA.</title>
        <authorList>
            <consortium name="The Broad Institute Genome Sequencing Platform"/>
            <person name="Earl A."/>
            <person name="Ward D."/>
            <person name="Feldgarden M."/>
            <person name="Gevers D."/>
            <person name="Daigneault M."/>
            <person name="Strauss J."/>
            <person name="Allen-Vercoe E."/>
            <person name="Young S.K."/>
            <person name="Zeng Q."/>
            <person name="Gargeya S."/>
            <person name="Fitzgerald M."/>
            <person name="Haas B."/>
            <person name="Abouelleil A."/>
            <person name="Alvarado L."/>
            <person name="Arachchi H.M."/>
            <person name="Berlin A."/>
            <person name="Brown A."/>
            <person name="Chapman S.B."/>
            <person name="Chen Z."/>
            <person name="Dunbar C."/>
            <person name="Freedman E."/>
            <person name="Gearin G."/>
            <person name="Gellesch M."/>
            <person name="Goldberg J."/>
            <person name="Griggs A."/>
            <person name="Gujja S."/>
            <person name="Heiman D."/>
            <person name="Howarth C."/>
            <person name="Larson L."/>
            <person name="Lui A."/>
            <person name="MacDonald P.J.P."/>
            <person name="Montmayeur A."/>
            <person name="Murphy C."/>
            <person name="Neiman D."/>
            <person name="Pearson M."/>
            <person name="Priest M."/>
            <person name="Roberts A."/>
            <person name="Saif S."/>
            <person name="Shea T."/>
            <person name="Shenoy N."/>
            <person name="Sisk P."/>
            <person name="Stolte C."/>
            <person name="Sykes S."/>
            <person name="Wortman J."/>
            <person name="Nusbaum C."/>
            <person name="Birren B."/>
        </authorList>
    </citation>
    <scope>NUCLEOTIDE SEQUENCE [LARGE SCALE GENOMIC DNA]</scope>
    <source>
        <strain evidence="9 10">1_3_50AFAA</strain>
    </source>
</reference>
<dbReference type="HOGENOM" id="CLU_056175_1_1_9"/>
<feature type="transmembrane region" description="Helical" evidence="8">
    <location>
        <begin position="192"/>
        <end position="210"/>
    </location>
</feature>
<evidence type="ECO:0000256" key="2">
    <source>
        <dbReference type="ARBA" id="ARBA00010145"/>
    </source>
</evidence>
<dbReference type="AlphaFoldDB" id="A0A096BD25"/>
<keyword evidence="4" id="KW-1003">Cell membrane</keyword>
<keyword evidence="7 8" id="KW-0472">Membrane</keyword>
<dbReference type="InterPro" id="IPR004776">
    <property type="entry name" value="Mem_transp_PIN-like"/>
</dbReference>
<dbReference type="PANTHER" id="PTHR36838:SF1">
    <property type="entry name" value="SLR1864 PROTEIN"/>
    <property type="match status" value="1"/>
</dbReference>
<accession>A0A096BD25</accession>
<evidence type="ECO:0000256" key="1">
    <source>
        <dbReference type="ARBA" id="ARBA00004651"/>
    </source>
</evidence>
<feature type="transmembrane region" description="Helical" evidence="8">
    <location>
        <begin position="160"/>
        <end position="180"/>
    </location>
</feature>
<evidence type="ECO:0008006" key="11">
    <source>
        <dbReference type="Google" id="ProtNLM"/>
    </source>
</evidence>
<proteinExistence type="inferred from homology"/>
<protein>
    <recommendedName>
        <fullName evidence="11">Auxin efflux carrier</fullName>
    </recommendedName>
</protein>
<evidence type="ECO:0000313" key="10">
    <source>
        <dbReference type="Proteomes" id="UP000029585"/>
    </source>
</evidence>
<evidence type="ECO:0000256" key="3">
    <source>
        <dbReference type="ARBA" id="ARBA00022448"/>
    </source>
</evidence>
<feature type="transmembrane region" description="Helical" evidence="8">
    <location>
        <begin position="67"/>
        <end position="87"/>
    </location>
</feature>
<dbReference type="GO" id="GO:0055085">
    <property type="term" value="P:transmembrane transport"/>
    <property type="evidence" value="ECO:0007669"/>
    <property type="project" value="InterPro"/>
</dbReference>
<feature type="transmembrane region" description="Helical" evidence="8">
    <location>
        <begin position="37"/>
        <end position="55"/>
    </location>
</feature>
<dbReference type="InterPro" id="IPR038770">
    <property type="entry name" value="Na+/solute_symporter_sf"/>
</dbReference>
<dbReference type="Proteomes" id="UP000029585">
    <property type="component" value="Unassembled WGS sequence"/>
</dbReference>
<dbReference type="Gene3D" id="1.20.1530.20">
    <property type="match status" value="1"/>
</dbReference>
<keyword evidence="5 8" id="KW-0812">Transmembrane</keyword>
<evidence type="ECO:0000256" key="8">
    <source>
        <dbReference type="SAM" id="Phobius"/>
    </source>
</evidence>
<evidence type="ECO:0000256" key="6">
    <source>
        <dbReference type="ARBA" id="ARBA00022989"/>
    </source>
</evidence>
<keyword evidence="6 8" id="KW-1133">Transmembrane helix</keyword>
<feature type="transmembrane region" description="Helical" evidence="8">
    <location>
        <begin position="6"/>
        <end position="25"/>
    </location>
</feature>
<sequence length="302" mass="32394">MDSFFKMVDVQTVLFIYMAVGFFCRKKGIFNDAARDKLTDFVVLITLPCMIFESFHMEFSLESLKQGGVAVLIATVMAAAALLLGKVLYNRFPYGEKSILQYGTLVTNSGFAGLPVVSGAYGDEGLFLGSLFIIPTRILMWSAGISLFTKADAKQAVRKVLLTPGIIAVEVGLVWMLFQLPLPHFVDAAVDNLGACTSPMAMALVGAILADVPLKTVFDPKCFYLVAVRQLLLPAVCLVALRLLGVDPLTAGVSVVLTGMPIGSTTAILAQKYGADAQFASKCVFISTLTSLVTVPILTLFL</sequence>
<dbReference type="eggNOG" id="COG0679">
    <property type="taxonomic scope" value="Bacteria"/>
</dbReference>
<name>A0A096BD25_FLAPL</name>
<comment type="subcellular location">
    <subcellularLocation>
        <location evidence="1">Cell membrane</location>
        <topology evidence="1">Multi-pass membrane protein</topology>
    </subcellularLocation>
</comment>
<evidence type="ECO:0000256" key="5">
    <source>
        <dbReference type="ARBA" id="ARBA00022692"/>
    </source>
</evidence>
<dbReference type="RefSeq" id="WP_044938864.1">
    <property type="nucleotide sequence ID" value="NZ_KN174161.1"/>
</dbReference>
<dbReference type="PANTHER" id="PTHR36838">
    <property type="entry name" value="AUXIN EFFLUX CARRIER FAMILY PROTEIN"/>
    <property type="match status" value="1"/>
</dbReference>
<gene>
    <name evidence="9" type="ORF">HMPREF9460_00625</name>
</gene>
<organism evidence="9 10">
    <name type="scientific">Flavonifractor plautii 1_3_50AFAA</name>
    <dbReference type="NCBI Taxonomy" id="742738"/>
    <lineage>
        <taxon>Bacteria</taxon>
        <taxon>Bacillati</taxon>
        <taxon>Bacillota</taxon>
        <taxon>Clostridia</taxon>
        <taxon>Eubacteriales</taxon>
        <taxon>Oscillospiraceae</taxon>
        <taxon>Flavonifractor</taxon>
    </lineage>
</organism>
<keyword evidence="10" id="KW-1185">Reference proteome</keyword>
<evidence type="ECO:0000256" key="4">
    <source>
        <dbReference type="ARBA" id="ARBA00022475"/>
    </source>
</evidence>
<keyword evidence="3" id="KW-0813">Transport</keyword>
<dbReference type="PATRIC" id="fig|742738.3.peg.649"/>
<evidence type="ECO:0000313" key="9">
    <source>
        <dbReference type="EMBL" id="KGF56906.1"/>
    </source>
</evidence>
<feature type="transmembrane region" description="Helical" evidence="8">
    <location>
        <begin position="127"/>
        <end position="148"/>
    </location>
</feature>
<feature type="transmembrane region" description="Helical" evidence="8">
    <location>
        <begin position="249"/>
        <end position="270"/>
    </location>
</feature>
<feature type="transmembrane region" description="Helical" evidence="8">
    <location>
        <begin position="99"/>
        <end position="121"/>
    </location>
</feature>
<dbReference type="GO" id="GO:0005886">
    <property type="term" value="C:plasma membrane"/>
    <property type="evidence" value="ECO:0007669"/>
    <property type="project" value="UniProtKB-SubCell"/>
</dbReference>